<proteinExistence type="predicted"/>
<keyword evidence="3" id="KW-1185">Reference proteome</keyword>
<protein>
    <submittedName>
        <fullName evidence="2">Uncharacterized protein</fullName>
    </submittedName>
</protein>
<feature type="region of interest" description="Disordered" evidence="1">
    <location>
        <begin position="103"/>
        <end position="130"/>
    </location>
</feature>
<evidence type="ECO:0000313" key="2">
    <source>
        <dbReference type="EMBL" id="CAA9996037.1"/>
    </source>
</evidence>
<evidence type="ECO:0000256" key="1">
    <source>
        <dbReference type="SAM" id="MobiDB-lite"/>
    </source>
</evidence>
<sequence>MQRQFRRTARQPSSLCSIPEQLFRQGRSRFRHQQQPACGVGIVGAQSGRRLVNGPKGRSRRQQLGVARPDGSKKRKGFSPDSDEEEYSYSGTPMLSIAHVVSRRAAGTPREVQGLQKHSEKNTEGLQKDSLQTKRLNTFCPYVT</sequence>
<accession>A0A6H5G2E9</accession>
<feature type="region of interest" description="Disordered" evidence="1">
    <location>
        <begin position="41"/>
        <end position="91"/>
    </location>
</feature>
<organism evidence="2 3">
    <name type="scientific">Nesidiocoris tenuis</name>
    <dbReference type="NCBI Taxonomy" id="355587"/>
    <lineage>
        <taxon>Eukaryota</taxon>
        <taxon>Metazoa</taxon>
        <taxon>Ecdysozoa</taxon>
        <taxon>Arthropoda</taxon>
        <taxon>Hexapoda</taxon>
        <taxon>Insecta</taxon>
        <taxon>Pterygota</taxon>
        <taxon>Neoptera</taxon>
        <taxon>Paraneoptera</taxon>
        <taxon>Hemiptera</taxon>
        <taxon>Heteroptera</taxon>
        <taxon>Panheteroptera</taxon>
        <taxon>Cimicomorpha</taxon>
        <taxon>Miridae</taxon>
        <taxon>Dicyphina</taxon>
        <taxon>Nesidiocoris</taxon>
    </lineage>
</organism>
<gene>
    <name evidence="2" type="ORF">NTEN_LOCUS2679</name>
</gene>
<evidence type="ECO:0000313" key="3">
    <source>
        <dbReference type="Proteomes" id="UP000479000"/>
    </source>
</evidence>
<reference evidence="2 3" key="1">
    <citation type="submission" date="2020-02" db="EMBL/GenBank/DDBJ databases">
        <authorList>
            <person name="Ferguson B K."/>
        </authorList>
    </citation>
    <scope>NUCLEOTIDE SEQUENCE [LARGE SCALE GENOMIC DNA]</scope>
</reference>
<dbReference type="EMBL" id="CADCXU010004304">
    <property type="protein sequence ID" value="CAA9996037.1"/>
    <property type="molecule type" value="Genomic_DNA"/>
</dbReference>
<dbReference type="Proteomes" id="UP000479000">
    <property type="component" value="Unassembled WGS sequence"/>
</dbReference>
<feature type="compositionally biased region" description="Basic and acidic residues" evidence="1">
    <location>
        <begin position="117"/>
        <end position="127"/>
    </location>
</feature>
<dbReference type="AlphaFoldDB" id="A0A6H5G2E9"/>
<name>A0A6H5G2E9_9HEMI</name>